<dbReference type="Pfam" id="PF21294">
    <property type="entry name" value="Polysacc_lyase_14"/>
    <property type="match status" value="1"/>
</dbReference>
<reference evidence="3" key="1">
    <citation type="journal article" date="2020" name="New Phytol.">
        <title>Comparative genomics reveals dynamic genome evolution in host specialist ectomycorrhizal fungi.</title>
        <authorList>
            <person name="Lofgren L.A."/>
            <person name="Nguyen N.H."/>
            <person name="Vilgalys R."/>
            <person name="Ruytinx J."/>
            <person name="Liao H.L."/>
            <person name="Branco S."/>
            <person name="Kuo A."/>
            <person name="LaButti K."/>
            <person name="Lipzen A."/>
            <person name="Andreopoulos W."/>
            <person name="Pangilinan J."/>
            <person name="Riley R."/>
            <person name="Hundley H."/>
            <person name="Na H."/>
            <person name="Barry K."/>
            <person name="Grigoriev I.V."/>
            <person name="Stajich J.E."/>
            <person name="Kennedy P.G."/>
        </authorList>
    </citation>
    <scope>NUCLEOTIDE SEQUENCE</scope>
    <source>
        <strain evidence="3">S12</strain>
    </source>
</reference>
<keyword evidence="4" id="KW-1185">Reference proteome</keyword>
<proteinExistence type="predicted"/>
<dbReference type="EMBL" id="JABBWE010000005">
    <property type="protein sequence ID" value="KAG1802710.1"/>
    <property type="molecule type" value="Genomic_DNA"/>
</dbReference>
<dbReference type="GO" id="GO:0016829">
    <property type="term" value="F:lyase activity"/>
    <property type="evidence" value="ECO:0007669"/>
    <property type="project" value="UniProtKB-KW"/>
</dbReference>
<dbReference type="InterPro" id="IPR048958">
    <property type="entry name" value="Polysacc_lyase_14"/>
</dbReference>
<dbReference type="Proteomes" id="UP000719766">
    <property type="component" value="Unassembled WGS sequence"/>
</dbReference>
<evidence type="ECO:0000259" key="2">
    <source>
        <dbReference type="Pfam" id="PF21294"/>
    </source>
</evidence>
<dbReference type="RefSeq" id="XP_041165607.1">
    <property type="nucleotide sequence ID" value="XM_041311366.1"/>
</dbReference>
<dbReference type="AlphaFoldDB" id="A0A9P7DTB2"/>
<sequence>MLTVLSLTLFFLRLSNTHVSAAGQVPLSSVVTSFSLTTSTVMPFPSATQSASDASSFITSQWSLNKGHIQNGGSNVAFVDDPFPNSPAPGATVSNTSGPVLQVTYAAGAYGSVDSGAQWYSLWNTTDGSQFQSMLLSYELAFDSNFNWVQGGKLPGLRGGSDVDDCSGGVQANGTNCFSARLMWRKNAQGEVYAYMLTPNNICSDSNIICNSDYGVSIDRGSFGFETGHWSRITILVQLNNDSLVANGNIILYFNDVQVLSQQNLYFRTVNNITIGGLYFSTFFGGGDSSWATPQTVHTYYRNIQMWGSSSPSLLSGQTVNAALCSCCKLGSMGWTLSASVLLTLLMYL</sequence>
<keyword evidence="1" id="KW-0732">Signal</keyword>
<dbReference type="Gene3D" id="2.60.120.200">
    <property type="match status" value="1"/>
</dbReference>
<accession>A0A9P7DTB2</accession>
<keyword evidence="3" id="KW-0456">Lyase</keyword>
<dbReference type="PANTHER" id="PTHR40124">
    <property type="match status" value="1"/>
</dbReference>
<dbReference type="PANTHER" id="PTHR40124:SF1">
    <property type="entry name" value="DISAGGREGATASE RELATED REPEAT PROTEIN"/>
    <property type="match status" value="1"/>
</dbReference>
<organism evidence="3 4">
    <name type="scientific">Suillus plorans</name>
    <dbReference type="NCBI Taxonomy" id="116603"/>
    <lineage>
        <taxon>Eukaryota</taxon>
        <taxon>Fungi</taxon>
        <taxon>Dikarya</taxon>
        <taxon>Basidiomycota</taxon>
        <taxon>Agaricomycotina</taxon>
        <taxon>Agaricomycetes</taxon>
        <taxon>Agaricomycetidae</taxon>
        <taxon>Boletales</taxon>
        <taxon>Suillineae</taxon>
        <taxon>Suillaceae</taxon>
        <taxon>Suillus</taxon>
    </lineage>
</organism>
<evidence type="ECO:0000256" key="1">
    <source>
        <dbReference type="SAM" id="SignalP"/>
    </source>
</evidence>
<dbReference type="OrthoDB" id="2395160at2759"/>
<comment type="caution">
    <text evidence="3">The sequence shown here is derived from an EMBL/GenBank/DDBJ whole genome shotgun (WGS) entry which is preliminary data.</text>
</comment>
<dbReference type="GeneID" id="64605130"/>
<protein>
    <submittedName>
        <fullName evidence="3">Polysaccharide lyase family 14 protein</fullName>
    </submittedName>
</protein>
<feature type="domain" description="Polysaccharide lyase 14" evidence="2">
    <location>
        <begin position="95"/>
        <end position="304"/>
    </location>
</feature>
<gene>
    <name evidence="3" type="ORF">HD556DRAFT_707766</name>
</gene>
<name>A0A9P7DTB2_9AGAM</name>
<evidence type="ECO:0000313" key="3">
    <source>
        <dbReference type="EMBL" id="KAG1802710.1"/>
    </source>
</evidence>
<evidence type="ECO:0000313" key="4">
    <source>
        <dbReference type="Proteomes" id="UP000719766"/>
    </source>
</evidence>
<feature type="chain" id="PRO_5040176471" evidence="1">
    <location>
        <begin position="18"/>
        <end position="349"/>
    </location>
</feature>
<feature type="signal peptide" evidence="1">
    <location>
        <begin position="1"/>
        <end position="17"/>
    </location>
</feature>